<evidence type="ECO:0000313" key="4">
    <source>
        <dbReference type="EMBL" id="GGC47996.1"/>
    </source>
</evidence>
<dbReference type="InterPro" id="IPR000120">
    <property type="entry name" value="Amidase"/>
</dbReference>
<dbReference type="SUPFAM" id="SSF75304">
    <property type="entry name" value="Amidase signature (AS) enzymes"/>
    <property type="match status" value="1"/>
</dbReference>
<evidence type="ECO:0000256" key="1">
    <source>
        <dbReference type="ARBA" id="ARBA00003871"/>
    </source>
</evidence>
<gene>
    <name evidence="4" type="primary">amiD</name>
    <name evidence="4" type="ORF">GCM10010994_03940</name>
</gene>
<comment type="caution">
    <text evidence="4">The sequence shown here is derived from an EMBL/GenBank/DDBJ whole genome shotgun (WGS) entry which is preliminary data.</text>
</comment>
<proteinExistence type="predicted"/>
<keyword evidence="5" id="KW-1185">Reference proteome</keyword>
<evidence type="ECO:0000256" key="2">
    <source>
        <dbReference type="ARBA" id="ARBA00021874"/>
    </source>
</evidence>
<dbReference type="InterPro" id="IPR020556">
    <property type="entry name" value="Amidase_CS"/>
</dbReference>
<accession>A0A916TWU5</accession>
<dbReference type="PANTHER" id="PTHR11895:SF176">
    <property type="entry name" value="AMIDASE AMID-RELATED"/>
    <property type="match status" value="1"/>
</dbReference>
<dbReference type="EMBL" id="BMGG01000001">
    <property type="protein sequence ID" value="GGC47996.1"/>
    <property type="molecule type" value="Genomic_DNA"/>
</dbReference>
<name>A0A916TWU5_9HYPH</name>
<dbReference type="Gene3D" id="3.90.1300.10">
    <property type="entry name" value="Amidase signature (AS) domain"/>
    <property type="match status" value="1"/>
</dbReference>
<feature type="domain" description="Amidase" evidence="3">
    <location>
        <begin position="37"/>
        <end position="456"/>
    </location>
</feature>
<organism evidence="4 5">
    <name type="scientific">Chelatococcus reniformis</name>
    <dbReference type="NCBI Taxonomy" id="1494448"/>
    <lineage>
        <taxon>Bacteria</taxon>
        <taxon>Pseudomonadati</taxon>
        <taxon>Pseudomonadota</taxon>
        <taxon>Alphaproteobacteria</taxon>
        <taxon>Hyphomicrobiales</taxon>
        <taxon>Chelatococcaceae</taxon>
        <taxon>Chelatococcus</taxon>
    </lineage>
</organism>
<dbReference type="GO" id="GO:0003824">
    <property type="term" value="F:catalytic activity"/>
    <property type="evidence" value="ECO:0007669"/>
    <property type="project" value="InterPro"/>
</dbReference>
<sequence>MSNSQPQQSSAGSDALHYRELIEVGRLIHSGQLSSVEVTQAELGRIAAVDGKLRSYAHVMADAALAQAAAADAEIAAGRKRGPLHGVPIAVKDLCWTDDAPTAAGMPIHQDFRPAEDATVVKRLKAAGAVILGKLQLTEGAYSDHHPDITPPRNPWGAEIWSGASSSGSGVATAAGLCYGSLGSDTGGSIRFPSAANGITGLKPTWGRVSRFGVFELAATLDHIGPMARSAADCGAMLGAIAGADPNDPTAVPLAVPDYLAGLDGSLKGLRIGIDRRWTSEGVDEAATTALADALAVVKTLGGEVREITFPDITAMVEDWFPLCGIETAVAHEATYPARKEAYGPSLAGLIDLGRGQSAMDYQKIVLRREDFRGRVRALFADIDLLMVPAQSFSGPTITTMGSLGENPGLIGGLLQFTCPFDMTGSPTITLPAGFTSAGAPVGIQFVGRHFDEALLVKAGDAFQRMTDWHQRHPAL</sequence>
<dbReference type="AlphaFoldDB" id="A0A916TWU5"/>
<evidence type="ECO:0000259" key="3">
    <source>
        <dbReference type="Pfam" id="PF01425"/>
    </source>
</evidence>
<protein>
    <recommendedName>
        <fullName evidence="2">Indoleacetamide hydrolase</fullName>
    </recommendedName>
</protein>
<evidence type="ECO:0000313" key="5">
    <source>
        <dbReference type="Proteomes" id="UP000637002"/>
    </source>
</evidence>
<dbReference type="PROSITE" id="PS00571">
    <property type="entry name" value="AMIDASES"/>
    <property type="match status" value="1"/>
</dbReference>
<dbReference type="RefSeq" id="WP_188607433.1">
    <property type="nucleotide sequence ID" value="NZ_BMGG01000001.1"/>
</dbReference>
<reference evidence="4" key="1">
    <citation type="journal article" date="2014" name="Int. J. Syst. Evol. Microbiol.">
        <title>Complete genome sequence of Corynebacterium casei LMG S-19264T (=DSM 44701T), isolated from a smear-ripened cheese.</title>
        <authorList>
            <consortium name="US DOE Joint Genome Institute (JGI-PGF)"/>
            <person name="Walter F."/>
            <person name="Albersmeier A."/>
            <person name="Kalinowski J."/>
            <person name="Ruckert C."/>
        </authorList>
    </citation>
    <scope>NUCLEOTIDE SEQUENCE</scope>
    <source>
        <strain evidence="4">CGMCC 1.12919</strain>
    </source>
</reference>
<dbReference type="InterPro" id="IPR023631">
    <property type="entry name" value="Amidase_dom"/>
</dbReference>
<reference evidence="4" key="2">
    <citation type="submission" date="2020-09" db="EMBL/GenBank/DDBJ databases">
        <authorList>
            <person name="Sun Q."/>
            <person name="Zhou Y."/>
        </authorList>
    </citation>
    <scope>NUCLEOTIDE SEQUENCE</scope>
    <source>
        <strain evidence="4">CGMCC 1.12919</strain>
    </source>
</reference>
<dbReference type="InterPro" id="IPR036928">
    <property type="entry name" value="AS_sf"/>
</dbReference>
<dbReference type="Pfam" id="PF01425">
    <property type="entry name" value="Amidase"/>
    <property type="match status" value="1"/>
</dbReference>
<dbReference type="Proteomes" id="UP000637002">
    <property type="component" value="Unassembled WGS sequence"/>
</dbReference>
<comment type="function">
    <text evidence="1">Hydrolyzes indole-3-acetamide (IAM) into indole-3-acetic acid (IAA).</text>
</comment>
<dbReference type="PANTHER" id="PTHR11895">
    <property type="entry name" value="TRANSAMIDASE"/>
    <property type="match status" value="1"/>
</dbReference>